<dbReference type="InterPro" id="IPR029357">
    <property type="entry name" value="SPATA7"/>
</dbReference>
<dbReference type="Proteomes" id="UP000264820">
    <property type="component" value="Unplaced"/>
</dbReference>
<dbReference type="GeneTree" id="ENSGT00390000014113"/>
<organism evidence="2 3">
    <name type="scientific">Hippocampus comes</name>
    <name type="common">Tiger tail seahorse</name>
    <dbReference type="NCBI Taxonomy" id="109280"/>
    <lineage>
        <taxon>Eukaryota</taxon>
        <taxon>Metazoa</taxon>
        <taxon>Chordata</taxon>
        <taxon>Craniata</taxon>
        <taxon>Vertebrata</taxon>
        <taxon>Euteleostomi</taxon>
        <taxon>Actinopterygii</taxon>
        <taxon>Neopterygii</taxon>
        <taxon>Teleostei</taxon>
        <taxon>Neoteleostei</taxon>
        <taxon>Acanthomorphata</taxon>
        <taxon>Syngnathiaria</taxon>
        <taxon>Syngnathiformes</taxon>
        <taxon>Syngnathoidei</taxon>
        <taxon>Syngnathidae</taxon>
        <taxon>Hippocampus</taxon>
    </lineage>
</organism>
<reference evidence="2" key="2">
    <citation type="submission" date="2025-09" db="UniProtKB">
        <authorList>
            <consortium name="Ensembl"/>
        </authorList>
    </citation>
    <scope>IDENTIFICATION</scope>
</reference>
<protein>
    <submittedName>
        <fullName evidence="2">Spermatogenesis associated 7</fullName>
    </submittedName>
</protein>
<feature type="compositionally biased region" description="Basic and acidic residues" evidence="1">
    <location>
        <begin position="429"/>
        <end position="454"/>
    </location>
</feature>
<feature type="region of interest" description="Disordered" evidence="1">
    <location>
        <begin position="103"/>
        <end position="153"/>
    </location>
</feature>
<proteinExistence type="predicted"/>
<dbReference type="GO" id="GO:0036064">
    <property type="term" value="C:ciliary basal body"/>
    <property type="evidence" value="ECO:0007669"/>
    <property type="project" value="TreeGrafter"/>
</dbReference>
<evidence type="ECO:0000313" key="2">
    <source>
        <dbReference type="Ensembl" id="ENSHCOP00000000573.1"/>
    </source>
</evidence>
<name>A0A3Q2X9M0_HIPCM</name>
<evidence type="ECO:0000313" key="3">
    <source>
        <dbReference type="Proteomes" id="UP000264820"/>
    </source>
</evidence>
<reference evidence="2" key="1">
    <citation type="submission" date="2025-08" db="UniProtKB">
        <authorList>
            <consortium name="Ensembl"/>
        </authorList>
    </citation>
    <scope>IDENTIFICATION</scope>
</reference>
<dbReference type="Ensembl" id="ENSHCOT00000013558.1">
    <property type="protein sequence ID" value="ENSHCOP00000000573.1"/>
    <property type="gene ID" value="ENSHCOG00000001413.1"/>
</dbReference>
<sequence length="474" mass="54295">MFLPAVFFSAFSPHSSSRWAQALITDHMMSHYKRIYSAQCEFLEIVKEHNGERMIVSLSLSVKQVTFSSQLPRFFFLFQSRCSMQSEYRPYLCSRNSMRSTPGFSSSFHTKEVPSPTKATPKNHHHHHHHHHRPHSAAELKFRSQEPTSHGRPAASYLYASSEPNFLKAFRDPVQKTYSGDLLEKHSQRFTQDKPFTPKMLKSEKSSYLSSYRYYRAPGGAHPVQDSDDLKLEKRYTPQCLISIMSDEELMYLEFINDVTEDILSRGSVSDRVLNRVIQRHIDMNLQRLDEAKMRHLLDILRNNLDEPSAPSSYNEELGKKDLLESLLVMPESALERVKPEVDNNFFGHVSKGNNSPEHSPEPVLSSTPLWSPEQSSLLTPNEKTEEGTSEYVSSNEEKDEDYQAVVTDDDAKQEELLQVQAESAAQGKSKELQDLERRFSESLRVDKDPKGDNLDSSSEHQINTLASVSDDDF</sequence>
<keyword evidence="3" id="KW-1185">Reference proteome</keyword>
<evidence type="ECO:0000256" key="1">
    <source>
        <dbReference type="SAM" id="MobiDB-lite"/>
    </source>
</evidence>
<dbReference type="Pfam" id="PF15244">
    <property type="entry name" value="HSD3"/>
    <property type="match status" value="2"/>
</dbReference>
<feature type="compositionally biased region" description="Polar residues" evidence="1">
    <location>
        <begin position="455"/>
        <end position="468"/>
    </location>
</feature>
<feature type="region of interest" description="Disordered" evidence="1">
    <location>
        <begin position="349"/>
        <end position="474"/>
    </location>
</feature>
<dbReference type="PANTHER" id="PTHR14917:SF4">
    <property type="entry name" value="SPERMATOGENESIS-ASSOCIATED 7"/>
    <property type="match status" value="1"/>
</dbReference>
<dbReference type="PANTHER" id="PTHR14917">
    <property type="entry name" value="SPERMATOGENESIS-ASSOCIATED PROTEIN 7"/>
    <property type="match status" value="1"/>
</dbReference>
<feature type="compositionally biased region" description="Basic residues" evidence="1">
    <location>
        <begin position="121"/>
        <end position="135"/>
    </location>
</feature>
<feature type="compositionally biased region" description="Acidic residues" evidence="1">
    <location>
        <begin position="398"/>
        <end position="409"/>
    </location>
</feature>
<dbReference type="GO" id="GO:0005930">
    <property type="term" value="C:axoneme"/>
    <property type="evidence" value="ECO:0007669"/>
    <property type="project" value="TreeGrafter"/>
</dbReference>
<feature type="compositionally biased region" description="Polar residues" evidence="1">
    <location>
        <begin position="365"/>
        <end position="382"/>
    </location>
</feature>
<accession>A0A3Q2X9M0</accession>
<dbReference type="GO" id="GO:0000226">
    <property type="term" value="P:microtubule cytoskeleton organization"/>
    <property type="evidence" value="ECO:0007669"/>
    <property type="project" value="TreeGrafter"/>
</dbReference>
<dbReference type="AlphaFoldDB" id="A0A3Q2X9M0"/>